<dbReference type="SUPFAM" id="SSF48452">
    <property type="entry name" value="TPR-like"/>
    <property type="match status" value="2"/>
</dbReference>
<comment type="caution">
    <text evidence="2">The sequence shown here is derived from an EMBL/GenBank/DDBJ whole genome shotgun (WGS) entry which is preliminary data.</text>
</comment>
<name>A0ABR0BGU7_PURLI</name>
<proteinExistence type="predicted"/>
<dbReference type="Proteomes" id="UP001287286">
    <property type="component" value="Unassembled WGS sequence"/>
</dbReference>
<dbReference type="Pfam" id="PF13374">
    <property type="entry name" value="TPR_10"/>
    <property type="match status" value="4"/>
</dbReference>
<dbReference type="Gene3D" id="1.25.40.10">
    <property type="entry name" value="Tetratricopeptide repeat domain"/>
    <property type="match status" value="2"/>
</dbReference>
<dbReference type="PANTHER" id="PTHR46082">
    <property type="entry name" value="ATP/GTP-BINDING PROTEIN-RELATED"/>
    <property type="match status" value="1"/>
</dbReference>
<gene>
    <name evidence="2" type="ORF">Purlil1_12449</name>
</gene>
<dbReference type="InterPro" id="IPR002182">
    <property type="entry name" value="NB-ARC"/>
</dbReference>
<dbReference type="Pfam" id="PF13424">
    <property type="entry name" value="TPR_12"/>
    <property type="match status" value="1"/>
</dbReference>
<evidence type="ECO:0000313" key="2">
    <source>
        <dbReference type="EMBL" id="KAK4077205.1"/>
    </source>
</evidence>
<keyword evidence="3" id="KW-1185">Reference proteome</keyword>
<protein>
    <recommendedName>
        <fullName evidence="1">NB-ARC domain-containing protein</fullName>
    </recommendedName>
</protein>
<dbReference type="InterPro" id="IPR053137">
    <property type="entry name" value="NLR-like"/>
</dbReference>
<dbReference type="Gene3D" id="3.40.50.300">
    <property type="entry name" value="P-loop containing nucleotide triphosphate hydrolases"/>
    <property type="match status" value="1"/>
</dbReference>
<dbReference type="InterPro" id="IPR027417">
    <property type="entry name" value="P-loop_NTPase"/>
</dbReference>
<feature type="domain" description="NB-ARC" evidence="1">
    <location>
        <begin position="28"/>
        <end position="195"/>
    </location>
</feature>
<reference evidence="2 3" key="1">
    <citation type="journal article" date="2024" name="Microbiol. Resour. Announc.">
        <title>Genome annotations for the ascomycete fungi Trichoderma harzianum, Trichoderma aggressivum, and Purpureocillium lilacinum.</title>
        <authorList>
            <person name="Beijen E.P.W."/>
            <person name="Ohm R.A."/>
        </authorList>
    </citation>
    <scope>NUCLEOTIDE SEQUENCE [LARGE SCALE GENOMIC DNA]</scope>
    <source>
        <strain evidence="2 3">CBS 150709</strain>
    </source>
</reference>
<organism evidence="2 3">
    <name type="scientific">Purpureocillium lilacinum</name>
    <name type="common">Paecilomyces lilacinus</name>
    <dbReference type="NCBI Taxonomy" id="33203"/>
    <lineage>
        <taxon>Eukaryota</taxon>
        <taxon>Fungi</taxon>
        <taxon>Dikarya</taxon>
        <taxon>Ascomycota</taxon>
        <taxon>Pezizomycotina</taxon>
        <taxon>Sordariomycetes</taxon>
        <taxon>Hypocreomycetidae</taxon>
        <taxon>Hypocreales</taxon>
        <taxon>Ophiocordycipitaceae</taxon>
        <taxon>Purpureocillium</taxon>
    </lineage>
</organism>
<dbReference type="SUPFAM" id="SSF52540">
    <property type="entry name" value="P-loop containing nucleoside triphosphate hydrolases"/>
    <property type="match status" value="1"/>
</dbReference>
<dbReference type="NCBIfam" id="NF040586">
    <property type="entry name" value="FxSxx_TPR"/>
    <property type="match status" value="1"/>
</dbReference>
<dbReference type="EMBL" id="JAWRVI010000105">
    <property type="protein sequence ID" value="KAK4077205.1"/>
    <property type="molecule type" value="Genomic_DNA"/>
</dbReference>
<accession>A0ABR0BGU7</accession>
<dbReference type="InterPro" id="IPR011990">
    <property type="entry name" value="TPR-like_helical_dom_sf"/>
</dbReference>
<evidence type="ECO:0000313" key="3">
    <source>
        <dbReference type="Proteomes" id="UP001287286"/>
    </source>
</evidence>
<dbReference type="PANTHER" id="PTHR46082:SF6">
    <property type="entry name" value="AAA+ ATPASE DOMAIN-CONTAINING PROTEIN-RELATED"/>
    <property type="match status" value="1"/>
</dbReference>
<sequence>MAAGSTGPSHFSYSSLEPVATYVLRQALTSQITNQLQGPETGRRKLVVLSGLAGCGKTQLALDYLQQFQSSYDATFWVEAGTREALERDFISLHQTIHHEERLATTNPISTDAALVGVKAWFSRQQGTNLMVFDGANHIEDENSSYYIDIKKFLPNAPKLHVIITSRSTSVMDISPLRGVIVGRMEPEQAVELFRRSLRLPQTDRTVETDVVAIVEKLGCVALAVATAGTRVAKSPRLQSNIVEYLCDDEEIDDLLRQKPERFVHAYGESLHSVWEDTLETAAKACPGVVTLISIISFLHCDDISPCLLEPSAKAPESNVSESEGSSSSWKSQLPGNPFSSIQTMESCLQTLEKHTLVQWNKARGSYFMSELVQRWVRGRLLPPDRQSFCLAALQLAVEAVVACGPTPGDKIRLVPHVMANFSELSRLKPSQLALDKLDVAGEFLRDCGRPQETKVVQSYVVENRKHLLGVEHKKTLAAMGSLALSLGDLGEFKEAHALITDVVRCRRSTLGGDHPVTIGAVNSLVGILRGRGQLTDATRLNEDLLKRCCRTLGDEHPDTVGVRGSLATLYGELGDLRTAIALQEEVSEKRRVAYGTDHPKTLRAHHRLAVLYGKNNQYQESVTILEKVVQDMKENLGEDHPETINATSNQADVLVKLGRQNRALVMKQEVLEKWKRVLGDEHPHTVGALSSLADTHKDLGELDVAIDMATKVVEVRTRTLGEAHSATVTARQTRAALLQRLELSNIVALPETIIQRKNVVMSSGVFPAHGTKQVSVWARIFRRSN</sequence>
<dbReference type="Pfam" id="PF00931">
    <property type="entry name" value="NB-ARC"/>
    <property type="match status" value="1"/>
</dbReference>
<evidence type="ECO:0000259" key="1">
    <source>
        <dbReference type="Pfam" id="PF00931"/>
    </source>
</evidence>